<feature type="transmembrane region" description="Helical" evidence="1">
    <location>
        <begin position="67"/>
        <end position="84"/>
    </location>
</feature>
<sequence length="471" mass="51514">MTALGSRLPSRADAELANSGDQQSNSAESSLASSMTNVVFWGGLGLLLSTNAVLFSACFLAAKFSQLNDSALGAIAGVVIWSAYWLGLTWVSSTAVSTAVGAVFGVATGGLRQLIATLTAAFGNQDNTSISNSISQEEIAAIVQQEIRQALDFAALDPLPERPIGDRPNQSEIDDLLEELPLSLEDANLHLGQELALYLRHTRLKRLTPKRIHKKLHELLEEALENASYEAHHLTLDRTQLKALLRERQDLDKQQRQYVLQAVEAAWQQLIVQANLAFSEDRQRDSQHSLLDTVQPIATYLTETVGKLDNQSDPDLELKTKLQKHLSEGLTFSTAASLVVLHQLNRIDWDALLDRLPLDSVMANPVEQVVSSVRSNAQDLMGQPQQWTEDYLLPQAQGLKHLVLQQVEQFEQGLQARVDSLKAQAQERLNKTRKTAAAAAWWLAITAFTTAGSAAIAGALATGMHIPPLGF</sequence>
<evidence type="ECO:0000256" key="1">
    <source>
        <dbReference type="SAM" id="Phobius"/>
    </source>
</evidence>
<keyword evidence="1" id="KW-0812">Transmembrane</keyword>
<dbReference type="RefSeq" id="WP_348251243.1">
    <property type="nucleotide sequence ID" value="NZ_JAMPKX010000001.1"/>
</dbReference>
<evidence type="ECO:0000313" key="2">
    <source>
        <dbReference type="EMBL" id="MEP0945870.1"/>
    </source>
</evidence>
<dbReference type="EMBL" id="JAMPKX010000001">
    <property type="protein sequence ID" value="MEP0945870.1"/>
    <property type="molecule type" value="Genomic_DNA"/>
</dbReference>
<feature type="transmembrane region" description="Helical" evidence="1">
    <location>
        <begin position="90"/>
        <end position="111"/>
    </location>
</feature>
<dbReference type="Proteomes" id="UP001482513">
    <property type="component" value="Unassembled WGS sequence"/>
</dbReference>
<proteinExistence type="predicted"/>
<organism evidence="2 3">
    <name type="scientific">Leptolyngbya subtilissima DQ-A4</name>
    <dbReference type="NCBI Taxonomy" id="2933933"/>
    <lineage>
        <taxon>Bacteria</taxon>
        <taxon>Bacillati</taxon>
        <taxon>Cyanobacteriota</taxon>
        <taxon>Cyanophyceae</taxon>
        <taxon>Leptolyngbyales</taxon>
        <taxon>Leptolyngbyaceae</taxon>
        <taxon>Leptolyngbya group</taxon>
        <taxon>Leptolyngbya</taxon>
    </lineage>
</organism>
<keyword evidence="3" id="KW-1185">Reference proteome</keyword>
<keyword evidence="1" id="KW-0472">Membrane</keyword>
<evidence type="ECO:0000313" key="3">
    <source>
        <dbReference type="Proteomes" id="UP001482513"/>
    </source>
</evidence>
<feature type="transmembrane region" description="Helical" evidence="1">
    <location>
        <begin position="38"/>
        <end position="60"/>
    </location>
</feature>
<accession>A0ABV0JZB2</accession>
<comment type="caution">
    <text evidence="2">The sequence shown here is derived from an EMBL/GenBank/DDBJ whole genome shotgun (WGS) entry which is preliminary data.</text>
</comment>
<gene>
    <name evidence="2" type="ORF">NC992_03195</name>
</gene>
<keyword evidence="1" id="KW-1133">Transmembrane helix</keyword>
<reference evidence="2 3" key="1">
    <citation type="submission" date="2022-04" db="EMBL/GenBank/DDBJ databases">
        <title>Positive selection, recombination, and allopatry shape intraspecific diversity of widespread and dominant cyanobacteria.</title>
        <authorList>
            <person name="Wei J."/>
            <person name="Shu W."/>
            <person name="Hu C."/>
        </authorList>
    </citation>
    <scope>NUCLEOTIDE SEQUENCE [LARGE SCALE GENOMIC DNA]</scope>
    <source>
        <strain evidence="2 3">DQ-A4</strain>
    </source>
</reference>
<name>A0ABV0JZB2_9CYAN</name>
<feature type="transmembrane region" description="Helical" evidence="1">
    <location>
        <begin position="438"/>
        <end position="461"/>
    </location>
</feature>
<protein>
    <submittedName>
        <fullName evidence="2">Uncharacterized protein</fullName>
    </submittedName>
</protein>